<feature type="domain" description="YjiS-like" evidence="1">
    <location>
        <begin position="32"/>
        <end position="68"/>
    </location>
</feature>
<proteinExistence type="predicted"/>
<organism evidence="2 3">
    <name type="scientific">Rouxiella chamberiensis</name>
    <dbReference type="NCBI Taxonomy" id="1513468"/>
    <lineage>
        <taxon>Bacteria</taxon>
        <taxon>Pseudomonadati</taxon>
        <taxon>Pseudomonadota</taxon>
        <taxon>Gammaproteobacteria</taxon>
        <taxon>Enterobacterales</taxon>
        <taxon>Yersiniaceae</taxon>
        <taxon>Rouxiella</taxon>
    </lineage>
</organism>
<sequence length="86" mass="10311">MRRISDSEQFISNVKDISVSRSAKTGRRWNLLFTAVVRWWEQRKTQRLLQGLSNEQLKDIGLGRKDIDKLYGAHQDERTFWPHWPK</sequence>
<evidence type="ECO:0000313" key="2">
    <source>
        <dbReference type="EMBL" id="WAT02520.1"/>
    </source>
</evidence>
<gene>
    <name evidence="2" type="ORF">O1V66_08105</name>
</gene>
<evidence type="ECO:0000313" key="3">
    <source>
        <dbReference type="Proteomes" id="UP001164712"/>
    </source>
</evidence>
<accession>A0ABY7HT48</accession>
<reference evidence="2" key="1">
    <citation type="submission" date="2022-12" db="EMBL/GenBank/DDBJ databases">
        <title>Complete genome sequence of an Australian strain of Rouxiella badensis DAR84756 and resolution of the R. badensis DSM100043 and R. chamberiensis DSM28324 genomes.</title>
        <authorList>
            <person name="Paul S."/>
            <person name="Anderson P.J."/>
            <person name="Maynard G."/>
            <person name="Dyall-Smith M."/>
            <person name="Kudinha T."/>
        </authorList>
    </citation>
    <scope>NUCLEOTIDE SEQUENCE</scope>
    <source>
        <strain evidence="2">DSM 28324</strain>
    </source>
</reference>
<protein>
    <submittedName>
        <fullName evidence="2">DUF1127 domain-containing protein</fullName>
    </submittedName>
</protein>
<dbReference type="EMBL" id="CP114058">
    <property type="protein sequence ID" value="WAT02520.1"/>
    <property type="molecule type" value="Genomic_DNA"/>
</dbReference>
<dbReference type="InterPro" id="IPR009506">
    <property type="entry name" value="YjiS-like"/>
</dbReference>
<dbReference type="Proteomes" id="UP001164712">
    <property type="component" value="Chromosome"/>
</dbReference>
<dbReference type="RefSeq" id="WP_045047684.1">
    <property type="nucleotide sequence ID" value="NZ_CP114058.1"/>
</dbReference>
<keyword evidence="3" id="KW-1185">Reference proteome</keyword>
<name>A0ABY7HT48_9GAMM</name>
<evidence type="ECO:0000259" key="1">
    <source>
        <dbReference type="Pfam" id="PF06568"/>
    </source>
</evidence>
<dbReference type="Pfam" id="PF06568">
    <property type="entry name" value="YjiS-like"/>
    <property type="match status" value="1"/>
</dbReference>